<organism evidence="2 3">
    <name type="scientific">Candidatus Segetimicrobium genomatis</name>
    <dbReference type="NCBI Taxonomy" id="2569760"/>
    <lineage>
        <taxon>Bacteria</taxon>
        <taxon>Bacillati</taxon>
        <taxon>Candidatus Sysuimicrobiota</taxon>
        <taxon>Candidatus Sysuimicrobiia</taxon>
        <taxon>Candidatus Sysuimicrobiales</taxon>
        <taxon>Candidatus Segetimicrobiaceae</taxon>
        <taxon>Candidatus Segetimicrobium</taxon>
    </lineage>
</organism>
<dbReference type="InterPro" id="IPR000866">
    <property type="entry name" value="AhpC/TSA"/>
</dbReference>
<comment type="caution">
    <text evidence="2">The sequence shown here is derived from an EMBL/GenBank/DDBJ whole genome shotgun (WGS) entry which is preliminary data.</text>
</comment>
<dbReference type="GO" id="GO:0016209">
    <property type="term" value="F:antioxidant activity"/>
    <property type="evidence" value="ECO:0007669"/>
    <property type="project" value="InterPro"/>
</dbReference>
<evidence type="ECO:0000313" key="3">
    <source>
        <dbReference type="Proteomes" id="UP000320048"/>
    </source>
</evidence>
<gene>
    <name evidence="2" type="ORF">E6H04_05700</name>
</gene>
<accession>A0A537JEK6</accession>
<sequence>MAKEAAKVQQQAEAYVINPDSRQDATEVLKRTHLTLPLLSDPHSTVAARFGLPGVARPMGGLVGFVVIDPKGVIRVQRVDIQFGDHVGQILAIARTMNGQSK</sequence>
<dbReference type="AlphaFoldDB" id="A0A537JEK6"/>
<dbReference type="SUPFAM" id="SSF52833">
    <property type="entry name" value="Thioredoxin-like"/>
    <property type="match status" value="1"/>
</dbReference>
<reference evidence="2 3" key="1">
    <citation type="journal article" date="2019" name="Nat. Microbiol.">
        <title>Mediterranean grassland soil C-N compound turnover is dependent on rainfall and depth, and is mediated by genomically divergent microorganisms.</title>
        <authorList>
            <person name="Diamond S."/>
            <person name="Andeer P.F."/>
            <person name="Li Z."/>
            <person name="Crits-Christoph A."/>
            <person name="Burstein D."/>
            <person name="Anantharaman K."/>
            <person name="Lane K.R."/>
            <person name="Thomas B.C."/>
            <person name="Pan C."/>
            <person name="Northen T.R."/>
            <person name="Banfield J.F."/>
        </authorList>
    </citation>
    <scope>NUCLEOTIDE SEQUENCE [LARGE SCALE GENOMIC DNA]</scope>
    <source>
        <strain evidence="2">NP_7</strain>
    </source>
</reference>
<dbReference type="EMBL" id="VBAO01000147">
    <property type="protein sequence ID" value="TMI81988.1"/>
    <property type="molecule type" value="Genomic_DNA"/>
</dbReference>
<dbReference type="GO" id="GO:0016491">
    <property type="term" value="F:oxidoreductase activity"/>
    <property type="evidence" value="ECO:0007669"/>
    <property type="project" value="InterPro"/>
</dbReference>
<dbReference type="InterPro" id="IPR036249">
    <property type="entry name" value="Thioredoxin-like_sf"/>
</dbReference>
<dbReference type="Pfam" id="PF00578">
    <property type="entry name" value="AhpC-TSA"/>
    <property type="match status" value="1"/>
</dbReference>
<evidence type="ECO:0000259" key="1">
    <source>
        <dbReference type="Pfam" id="PF00578"/>
    </source>
</evidence>
<protein>
    <submittedName>
        <fullName evidence="2">Redoxin domain-containing protein</fullName>
    </submittedName>
</protein>
<dbReference type="Gene3D" id="3.40.30.10">
    <property type="entry name" value="Glutaredoxin"/>
    <property type="match status" value="1"/>
</dbReference>
<evidence type="ECO:0000313" key="2">
    <source>
        <dbReference type="EMBL" id="TMI81988.1"/>
    </source>
</evidence>
<name>A0A537JEK6_9BACT</name>
<feature type="domain" description="Alkyl hydroperoxide reductase subunit C/ Thiol specific antioxidant" evidence="1">
    <location>
        <begin position="4"/>
        <end position="76"/>
    </location>
</feature>
<dbReference type="Proteomes" id="UP000320048">
    <property type="component" value="Unassembled WGS sequence"/>
</dbReference>
<proteinExistence type="predicted"/>